<evidence type="ECO:0000313" key="7">
    <source>
        <dbReference type="EMBL" id="PKY91780.1"/>
    </source>
</evidence>
<dbReference type="Proteomes" id="UP000234775">
    <property type="component" value="Unassembled WGS sequence"/>
</dbReference>
<dbReference type="Gene3D" id="3.40.1190.20">
    <property type="match status" value="1"/>
</dbReference>
<dbReference type="InterPro" id="IPR013749">
    <property type="entry name" value="PM/HMP-P_kinase-1"/>
</dbReference>
<dbReference type="InterPro" id="IPR029056">
    <property type="entry name" value="Ribokinase-like"/>
</dbReference>
<dbReference type="GO" id="GO:0008478">
    <property type="term" value="F:pyridoxal kinase activity"/>
    <property type="evidence" value="ECO:0007669"/>
    <property type="project" value="UniProtKB-EC"/>
</dbReference>
<gene>
    <name evidence="7" type="ORF">CYJ27_03675</name>
</gene>
<dbReference type="GO" id="GO:0005524">
    <property type="term" value="F:ATP binding"/>
    <property type="evidence" value="ECO:0007669"/>
    <property type="project" value="UniProtKB-KW"/>
</dbReference>
<evidence type="ECO:0000256" key="4">
    <source>
        <dbReference type="ARBA" id="ARBA00022777"/>
    </source>
</evidence>
<comment type="caution">
    <text evidence="7">The sequence shown here is derived from an EMBL/GenBank/DDBJ whole genome shotgun (WGS) entry which is preliminary data.</text>
</comment>
<dbReference type="EC" id="2.7.1.35" evidence="1"/>
<dbReference type="GO" id="GO:0009443">
    <property type="term" value="P:pyridoxal 5'-phosphate salvage"/>
    <property type="evidence" value="ECO:0007669"/>
    <property type="project" value="InterPro"/>
</dbReference>
<dbReference type="RefSeq" id="WP_101660046.1">
    <property type="nucleotide sequence ID" value="NZ_PKGZ01000002.1"/>
</dbReference>
<keyword evidence="3" id="KW-0547">Nucleotide-binding</keyword>
<keyword evidence="5" id="KW-0067">ATP-binding</keyword>
<dbReference type="SUPFAM" id="SSF53613">
    <property type="entry name" value="Ribokinase-like"/>
    <property type="match status" value="1"/>
</dbReference>
<evidence type="ECO:0000256" key="5">
    <source>
        <dbReference type="ARBA" id="ARBA00022840"/>
    </source>
</evidence>
<evidence type="ECO:0000256" key="3">
    <source>
        <dbReference type="ARBA" id="ARBA00022741"/>
    </source>
</evidence>
<keyword evidence="2" id="KW-0808">Transferase</keyword>
<feature type="domain" description="Pyridoxamine kinase/Phosphomethylpyrimidine kinase" evidence="6">
    <location>
        <begin position="71"/>
        <end position="258"/>
    </location>
</feature>
<proteinExistence type="predicted"/>
<name>A0A2I1K813_9LACT</name>
<dbReference type="Pfam" id="PF08543">
    <property type="entry name" value="Phos_pyr_kin"/>
    <property type="match status" value="1"/>
</dbReference>
<reference evidence="7 8" key="1">
    <citation type="submission" date="2017-12" db="EMBL/GenBank/DDBJ databases">
        <title>Phylogenetic diversity of female urinary microbiome.</title>
        <authorList>
            <person name="Thomas-White K."/>
            <person name="Wolfe A.J."/>
        </authorList>
    </citation>
    <scope>NUCLEOTIDE SEQUENCE [LARGE SCALE GENOMIC DNA]</scope>
    <source>
        <strain evidence="7 8">UMB0844</strain>
    </source>
</reference>
<protein>
    <recommendedName>
        <fullName evidence="1">pyridoxal kinase</fullName>
        <ecNumber evidence="1">2.7.1.35</ecNumber>
    </recommendedName>
</protein>
<evidence type="ECO:0000313" key="8">
    <source>
        <dbReference type="Proteomes" id="UP000234775"/>
    </source>
</evidence>
<organism evidence="7 8">
    <name type="scientific">Aerococcus christensenii</name>
    <dbReference type="NCBI Taxonomy" id="87541"/>
    <lineage>
        <taxon>Bacteria</taxon>
        <taxon>Bacillati</taxon>
        <taxon>Bacillota</taxon>
        <taxon>Bacilli</taxon>
        <taxon>Lactobacillales</taxon>
        <taxon>Aerococcaceae</taxon>
        <taxon>Aerococcus</taxon>
    </lineage>
</organism>
<dbReference type="InterPro" id="IPR004625">
    <property type="entry name" value="PyrdxlKinase"/>
</dbReference>
<dbReference type="PANTHER" id="PTHR10534:SF2">
    <property type="entry name" value="PYRIDOXAL KINASE"/>
    <property type="match status" value="1"/>
</dbReference>
<keyword evidence="4 7" id="KW-0418">Kinase</keyword>
<evidence type="ECO:0000256" key="2">
    <source>
        <dbReference type="ARBA" id="ARBA00022679"/>
    </source>
</evidence>
<sequence length="290" mass="31178">MRNVLLVHDISCYGKCSSTVALPLLSMMGVSGTLLPTSLLSTHTGSGFEGFTFLDLSGEMKKIVAHWKRLGLQFDAAYVGYLGSSDQIDFLIQELPSLLKPGAKFYLDPVMADNGEFYTGFDAAYAQKMKSLAQLADVLLPNQTELSLLFDLPYQEGVAGLEDIQSAVDTLSHQSKSTALIVTGAGYDGQGQIGAYVSDPSTHTEKLLQAPFIAGRFHGTGDIFASLVVGAMENGASLEESTKFAVDSLSQVVQTSIQKPKVNQEGMAFEAFGEKFATFARSCREKRAEG</sequence>
<keyword evidence="8" id="KW-1185">Reference proteome</keyword>
<accession>A0A2I1K813</accession>
<dbReference type="PANTHER" id="PTHR10534">
    <property type="entry name" value="PYRIDOXAL KINASE"/>
    <property type="match status" value="1"/>
</dbReference>
<dbReference type="GO" id="GO:0005829">
    <property type="term" value="C:cytosol"/>
    <property type="evidence" value="ECO:0007669"/>
    <property type="project" value="TreeGrafter"/>
</dbReference>
<evidence type="ECO:0000259" key="6">
    <source>
        <dbReference type="Pfam" id="PF08543"/>
    </source>
</evidence>
<evidence type="ECO:0000256" key="1">
    <source>
        <dbReference type="ARBA" id="ARBA00012104"/>
    </source>
</evidence>
<dbReference type="AlphaFoldDB" id="A0A2I1K813"/>
<dbReference type="EMBL" id="PKGZ01000002">
    <property type="protein sequence ID" value="PKY91780.1"/>
    <property type="molecule type" value="Genomic_DNA"/>
</dbReference>